<dbReference type="InterPro" id="IPR027417">
    <property type="entry name" value="P-loop_NTPase"/>
</dbReference>
<dbReference type="CDD" id="cd17932">
    <property type="entry name" value="DEXQc_UvrD"/>
    <property type="match status" value="1"/>
</dbReference>
<comment type="catalytic activity">
    <reaction evidence="10">
        <text>ATP + H2O = ADP + phosphate + H(+)</text>
        <dbReference type="Rhea" id="RHEA:13065"/>
        <dbReference type="ChEBI" id="CHEBI:15377"/>
        <dbReference type="ChEBI" id="CHEBI:15378"/>
        <dbReference type="ChEBI" id="CHEBI:30616"/>
        <dbReference type="ChEBI" id="CHEBI:43474"/>
        <dbReference type="ChEBI" id="CHEBI:456216"/>
        <dbReference type="EC" id="5.6.2.4"/>
    </reaction>
</comment>
<feature type="domain" description="UvrD-like helicase ATP-binding" evidence="13">
    <location>
        <begin position="6"/>
        <end position="284"/>
    </location>
</feature>
<evidence type="ECO:0000313" key="15">
    <source>
        <dbReference type="EMBL" id="PJF48156.1"/>
    </source>
</evidence>
<dbReference type="GO" id="GO:0000725">
    <property type="term" value="P:recombinational repair"/>
    <property type="evidence" value="ECO:0007669"/>
    <property type="project" value="TreeGrafter"/>
</dbReference>
<dbReference type="InterPro" id="IPR013986">
    <property type="entry name" value="DExx_box_DNA_helicase_dom_sf"/>
</dbReference>
<comment type="caution">
    <text evidence="15">The sequence shown here is derived from an EMBL/GenBank/DDBJ whole genome shotgun (WGS) entry which is preliminary data.</text>
</comment>
<dbReference type="InterPro" id="IPR000212">
    <property type="entry name" value="DNA_helicase_UvrD/REP"/>
</dbReference>
<dbReference type="Pfam" id="PF13361">
    <property type="entry name" value="UvrD_C"/>
    <property type="match status" value="2"/>
</dbReference>
<dbReference type="SUPFAM" id="SSF52540">
    <property type="entry name" value="P-loop containing nucleoside triphosphate hydrolases"/>
    <property type="match status" value="1"/>
</dbReference>
<sequence>MVSILDGLNPQQRRAVEAPDGPTLILAGPGSGKTRVLTSRVAYLIGARNVYPYRIMAVTFTNKAAREMRDRLTRMAGPGPTADLTLGTFHSICTRLLRREAQQAGLDRDFTIYDSDDQINVVKAALAELNLDEKKYKPASIHAAISAAKNELVTPERYKPDSYFGEIVGRVYARYNAMLRANNALDFDDLLMEAVLLLQRSATIRDKVQDRYLHVLVDEFQDTNIAQYELIKLIAGKHRSVFCVGDADQSIYAWRGADHRNVLRLREDYPDLNIIALEQNYRSTQTILDAAMAVIKKNPNRLHVNLFTQRGYGPKIAVREMFNEEEEAQYVVDTIAELVRLKAAEPGEIAVMYRTNAQSRAIEDAFVRAGMPYRLVGATRFYARKEVKDVLAYLRIVNNPSDWVSLKRIINVPPRGIGDKTFAQLEAASRTAGLTCLDVIQQGSGSGRGARALGEFGALWAQWVRLRSELSVGQLFDHIIQTSGYKDYLKDGTAEGEERWANVMELRNVAAEAGDLPLSEFLSEVALVSDVDNYDENANAPTLLTLHAAKGLEFKVVFIVGLVEGVLPHSRNMDNPEHLAEERRLLYVGITRAKERLYLLRPFRRSQWGASDVAEPSRFLADLPDEVVDGKPRSNREVLRDATTWRSDRPPEPPAALADTQFKPGDRVVHPRFGHGLVLRSTRVRDDEEVEVFFEHAGGKRLSAVLSGLKKQRR</sequence>
<organism evidence="15 16">
    <name type="scientific">Candidatus Thermofonsia Clade 3 bacterium</name>
    <dbReference type="NCBI Taxonomy" id="2364212"/>
    <lineage>
        <taxon>Bacteria</taxon>
        <taxon>Bacillati</taxon>
        <taxon>Chloroflexota</taxon>
        <taxon>Candidatus Thermofontia</taxon>
        <taxon>Candidatus Thermofonsia Clade 3</taxon>
    </lineage>
</organism>
<dbReference type="GO" id="GO:0005524">
    <property type="term" value="F:ATP binding"/>
    <property type="evidence" value="ECO:0007669"/>
    <property type="project" value="UniProtKB-UniRule"/>
</dbReference>
<keyword evidence="2 11" id="KW-0547">Nucleotide-binding</keyword>
<evidence type="ECO:0000256" key="12">
    <source>
        <dbReference type="SAM" id="MobiDB-lite"/>
    </source>
</evidence>
<keyword evidence="7" id="KW-0413">Isomerase</keyword>
<comment type="catalytic activity">
    <reaction evidence="8">
        <text>Couples ATP hydrolysis with the unwinding of duplex DNA by translocating in the 3'-5' direction.</text>
        <dbReference type="EC" id="5.6.2.4"/>
    </reaction>
</comment>
<dbReference type="PANTHER" id="PTHR11070:SF2">
    <property type="entry name" value="ATP-DEPENDENT DNA HELICASE SRS2"/>
    <property type="match status" value="1"/>
</dbReference>
<dbReference type="PROSITE" id="PS51198">
    <property type="entry name" value="UVRD_HELICASE_ATP_BIND"/>
    <property type="match status" value="1"/>
</dbReference>
<feature type="domain" description="UvrD-like helicase C-terminal" evidence="14">
    <location>
        <begin position="285"/>
        <end position="551"/>
    </location>
</feature>
<protein>
    <recommendedName>
        <fullName evidence="9">DNA 3'-5' helicase</fullName>
        <ecNumber evidence="9">5.6.2.4</ecNumber>
    </recommendedName>
</protein>
<reference evidence="15 16" key="1">
    <citation type="submission" date="2017-11" db="EMBL/GenBank/DDBJ databases">
        <title>Evolution of Phototrophy in the Chloroflexi Phylum Driven by Horizontal Gene Transfer.</title>
        <authorList>
            <person name="Ward L.M."/>
            <person name="Hemp J."/>
            <person name="Shih P.M."/>
            <person name="Mcglynn S.E."/>
            <person name="Fischer W."/>
        </authorList>
    </citation>
    <scope>NUCLEOTIDE SEQUENCE [LARGE SCALE GENOMIC DNA]</scope>
    <source>
        <strain evidence="15">JP3_7</strain>
    </source>
</reference>
<evidence type="ECO:0000259" key="13">
    <source>
        <dbReference type="PROSITE" id="PS51198"/>
    </source>
</evidence>
<accession>A0A2M8QEC5</accession>
<comment type="similarity">
    <text evidence="1">Belongs to the helicase family. UvrD subfamily.</text>
</comment>
<keyword evidence="5 11" id="KW-0067">ATP-binding</keyword>
<evidence type="ECO:0000256" key="8">
    <source>
        <dbReference type="ARBA" id="ARBA00034617"/>
    </source>
</evidence>
<evidence type="ECO:0000256" key="6">
    <source>
        <dbReference type="ARBA" id="ARBA00023125"/>
    </source>
</evidence>
<dbReference type="FunFam" id="1.10.10.160:FF:000001">
    <property type="entry name" value="ATP-dependent DNA helicase"/>
    <property type="match status" value="1"/>
</dbReference>
<dbReference type="AlphaFoldDB" id="A0A2M8QEC5"/>
<evidence type="ECO:0000256" key="11">
    <source>
        <dbReference type="PROSITE-ProRule" id="PRU00560"/>
    </source>
</evidence>
<dbReference type="GO" id="GO:0005829">
    <property type="term" value="C:cytosol"/>
    <property type="evidence" value="ECO:0007669"/>
    <property type="project" value="TreeGrafter"/>
</dbReference>
<dbReference type="GO" id="GO:0009314">
    <property type="term" value="P:response to radiation"/>
    <property type="evidence" value="ECO:0007669"/>
    <property type="project" value="UniProtKB-ARBA"/>
</dbReference>
<dbReference type="GO" id="GO:0016887">
    <property type="term" value="F:ATP hydrolysis activity"/>
    <property type="evidence" value="ECO:0007669"/>
    <property type="project" value="RHEA"/>
</dbReference>
<dbReference type="EMBL" id="PGTN01000022">
    <property type="protein sequence ID" value="PJF48156.1"/>
    <property type="molecule type" value="Genomic_DNA"/>
</dbReference>
<dbReference type="Gene3D" id="3.40.50.300">
    <property type="entry name" value="P-loop containing nucleotide triphosphate hydrolases"/>
    <property type="match status" value="2"/>
</dbReference>
<evidence type="ECO:0000256" key="10">
    <source>
        <dbReference type="ARBA" id="ARBA00048988"/>
    </source>
</evidence>
<dbReference type="PROSITE" id="PS51217">
    <property type="entry name" value="UVRD_HELICASE_CTER"/>
    <property type="match status" value="1"/>
</dbReference>
<name>A0A2M8QEC5_9CHLR</name>
<evidence type="ECO:0000313" key="16">
    <source>
        <dbReference type="Proteomes" id="UP000230790"/>
    </source>
</evidence>
<evidence type="ECO:0000256" key="3">
    <source>
        <dbReference type="ARBA" id="ARBA00022801"/>
    </source>
</evidence>
<evidence type="ECO:0000256" key="1">
    <source>
        <dbReference type="ARBA" id="ARBA00009922"/>
    </source>
</evidence>
<evidence type="ECO:0000256" key="7">
    <source>
        <dbReference type="ARBA" id="ARBA00023235"/>
    </source>
</evidence>
<dbReference type="GO" id="GO:0003677">
    <property type="term" value="F:DNA binding"/>
    <property type="evidence" value="ECO:0007669"/>
    <property type="project" value="UniProtKB-KW"/>
</dbReference>
<evidence type="ECO:0000256" key="2">
    <source>
        <dbReference type="ARBA" id="ARBA00022741"/>
    </source>
</evidence>
<dbReference type="PANTHER" id="PTHR11070">
    <property type="entry name" value="UVRD / RECB / PCRA DNA HELICASE FAMILY MEMBER"/>
    <property type="match status" value="1"/>
</dbReference>
<dbReference type="Gene3D" id="1.10.486.10">
    <property type="entry name" value="PCRA, domain 4"/>
    <property type="match status" value="1"/>
</dbReference>
<dbReference type="Proteomes" id="UP000230790">
    <property type="component" value="Unassembled WGS sequence"/>
</dbReference>
<dbReference type="InterPro" id="IPR014017">
    <property type="entry name" value="DNA_helicase_UvrD-like_C"/>
</dbReference>
<evidence type="ECO:0000259" key="14">
    <source>
        <dbReference type="PROSITE" id="PS51217"/>
    </source>
</evidence>
<proteinExistence type="inferred from homology"/>
<gene>
    <name evidence="15" type="ORF">CUN48_04860</name>
</gene>
<dbReference type="GO" id="GO:0033202">
    <property type="term" value="C:DNA helicase complex"/>
    <property type="evidence" value="ECO:0007669"/>
    <property type="project" value="TreeGrafter"/>
</dbReference>
<dbReference type="InterPro" id="IPR014016">
    <property type="entry name" value="UvrD-like_ATP-bd"/>
</dbReference>
<dbReference type="GO" id="GO:0043138">
    <property type="term" value="F:3'-5' DNA helicase activity"/>
    <property type="evidence" value="ECO:0007669"/>
    <property type="project" value="UniProtKB-EC"/>
</dbReference>
<evidence type="ECO:0000256" key="4">
    <source>
        <dbReference type="ARBA" id="ARBA00022806"/>
    </source>
</evidence>
<dbReference type="EC" id="5.6.2.4" evidence="9"/>
<feature type="region of interest" description="Disordered" evidence="12">
    <location>
        <begin position="640"/>
        <end position="659"/>
    </location>
</feature>
<keyword evidence="3 11" id="KW-0378">Hydrolase</keyword>
<dbReference type="CDD" id="cd18807">
    <property type="entry name" value="SF1_C_UvrD"/>
    <property type="match status" value="1"/>
</dbReference>
<keyword evidence="6" id="KW-0238">DNA-binding</keyword>
<dbReference type="Pfam" id="PF00580">
    <property type="entry name" value="UvrD-helicase"/>
    <property type="match status" value="1"/>
</dbReference>
<keyword evidence="4 11" id="KW-0347">Helicase</keyword>
<evidence type="ECO:0000256" key="9">
    <source>
        <dbReference type="ARBA" id="ARBA00034808"/>
    </source>
</evidence>
<dbReference type="Gene3D" id="1.10.10.160">
    <property type="match status" value="1"/>
</dbReference>
<evidence type="ECO:0000256" key="5">
    <source>
        <dbReference type="ARBA" id="ARBA00022840"/>
    </source>
</evidence>
<feature type="binding site" evidence="11">
    <location>
        <begin position="27"/>
        <end position="34"/>
    </location>
    <ligand>
        <name>ATP</name>
        <dbReference type="ChEBI" id="CHEBI:30616"/>
    </ligand>
</feature>